<reference evidence="1" key="1">
    <citation type="submission" date="2021-01" db="EMBL/GenBank/DDBJ databases">
        <title>Fulvivirga kasyanovii gen. nov., sp nov., a novel member of the phylum Bacteroidetes isolated from seawater in a mussel farm.</title>
        <authorList>
            <person name="Zhao L.-H."/>
            <person name="Wang Z.-J."/>
        </authorList>
    </citation>
    <scope>NUCLEOTIDE SEQUENCE</scope>
    <source>
        <strain evidence="1">29W222</strain>
    </source>
</reference>
<dbReference type="EMBL" id="JAEUGD010000065">
    <property type="protein sequence ID" value="MBL6448784.1"/>
    <property type="molecule type" value="Genomic_DNA"/>
</dbReference>
<comment type="caution">
    <text evidence="1">The sequence shown here is derived from an EMBL/GenBank/DDBJ whole genome shotgun (WGS) entry which is preliminary data.</text>
</comment>
<gene>
    <name evidence="1" type="ORF">JMN32_20900</name>
</gene>
<name>A0A937FZB9_9BACT</name>
<proteinExistence type="predicted"/>
<evidence type="ECO:0000313" key="1">
    <source>
        <dbReference type="EMBL" id="MBL6448784.1"/>
    </source>
</evidence>
<dbReference type="Proteomes" id="UP000614216">
    <property type="component" value="Unassembled WGS sequence"/>
</dbReference>
<accession>A0A937FZB9</accession>
<keyword evidence="2" id="KW-1185">Reference proteome</keyword>
<evidence type="ECO:0000313" key="2">
    <source>
        <dbReference type="Proteomes" id="UP000614216"/>
    </source>
</evidence>
<protein>
    <submittedName>
        <fullName evidence="1">Uncharacterized protein</fullName>
    </submittedName>
</protein>
<dbReference type="RefSeq" id="WP_202858324.1">
    <property type="nucleotide sequence ID" value="NZ_JAEUGD010000065.1"/>
</dbReference>
<organism evidence="1 2">
    <name type="scientific">Fulvivirga marina</name>
    <dbReference type="NCBI Taxonomy" id="2494733"/>
    <lineage>
        <taxon>Bacteria</taxon>
        <taxon>Pseudomonadati</taxon>
        <taxon>Bacteroidota</taxon>
        <taxon>Cytophagia</taxon>
        <taxon>Cytophagales</taxon>
        <taxon>Fulvivirgaceae</taxon>
        <taxon>Fulvivirga</taxon>
    </lineage>
</organism>
<sequence length="111" mass="12352">MSVVLLAACHSESIEIVDQCRYNAVMKDHSDLDGCGFLLRLESGKYLEPLWSYFLQTPAQPIEDPMQDLELVDGMHVQVDFEYVESFATGCMGGSLVMINSIKEAQCAQAE</sequence>
<dbReference type="AlphaFoldDB" id="A0A937FZB9"/>